<organism evidence="1">
    <name type="scientific">Tanacetum cinerariifolium</name>
    <name type="common">Dalmatian daisy</name>
    <name type="synonym">Chrysanthemum cinerariifolium</name>
    <dbReference type="NCBI Taxonomy" id="118510"/>
    <lineage>
        <taxon>Eukaryota</taxon>
        <taxon>Viridiplantae</taxon>
        <taxon>Streptophyta</taxon>
        <taxon>Embryophyta</taxon>
        <taxon>Tracheophyta</taxon>
        <taxon>Spermatophyta</taxon>
        <taxon>Magnoliopsida</taxon>
        <taxon>eudicotyledons</taxon>
        <taxon>Gunneridae</taxon>
        <taxon>Pentapetalae</taxon>
        <taxon>asterids</taxon>
        <taxon>campanulids</taxon>
        <taxon>Asterales</taxon>
        <taxon>Asteraceae</taxon>
        <taxon>Asteroideae</taxon>
        <taxon>Anthemideae</taxon>
        <taxon>Anthemidinae</taxon>
        <taxon>Tanacetum</taxon>
    </lineage>
</organism>
<name>A0A699IFT5_TANCI</name>
<dbReference type="EMBL" id="BKCJ010285762">
    <property type="protein sequence ID" value="GEZ49453.1"/>
    <property type="molecule type" value="Genomic_DNA"/>
</dbReference>
<dbReference type="PANTHER" id="PTHR31569">
    <property type="entry name" value="SWIM-TYPE DOMAIN-CONTAINING PROTEIN"/>
    <property type="match status" value="1"/>
</dbReference>
<sequence>MILGELHRLNDLELNYSACGCQLRKSCGLPCACELLAYLNSGEAIPLDSVDIFWRTLDVSWSTPLEYEDIQCDDELHIFKETFNKQSNAGNKSLLRRLGDIINPSTNLIREPVVKKFSWTSKLEETKKEEVCLSEKSGSRPPQSEPYETIVIANVYGNHFIKAELREGFPLPMTHPLWRTYRSDIASRWEDPYVSRQEEFREHYYSIPEFFDLSK</sequence>
<accession>A0A699IFT5</accession>
<comment type="caution">
    <text evidence="1">The sequence shown here is derived from an EMBL/GenBank/DDBJ whole genome shotgun (WGS) entry which is preliminary data.</text>
</comment>
<proteinExistence type="predicted"/>
<gene>
    <name evidence="1" type="ORF">Tci_521426</name>
</gene>
<evidence type="ECO:0008006" key="2">
    <source>
        <dbReference type="Google" id="ProtNLM"/>
    </source>
</evidence>
<dbReference type="InterPro" id="IPR052579">
    <property type="entry name" value="Zinc_finger_SWIM"/>
</dbReference>
<dbReference type="AlphaFoldDB" id="A0A699IFT5"/>
<protein>
    <recommendedName>
        <fullName evidence="2">Protein FAR1-RELATED SEQUENCE</fullName>
    </recommendedName>
</protein>
<reference evidence="1" key="1">
    <citation type="journal article" date="2019" name="Sci. Rep.">
        <title>Draft genome of Tanacetum cinerariifolium, the natural source of mosquito coil.</title>
        <authorList>
            <person name="Yamashiro T."/>
            <person name="Shiraishi A."/>
            <person name="Satake H."/>
            <person name="Nakayama K."/>
        </authorList>
    </citation>
    <scope>NUCLEOTIDE SEQUENCE</scope>
</reference>
<evidence type="ECO:0000313" key="1">
    <source>
        <dbReference type="EMBL" id="GEZ49453.1"/>
    </source>
</evidence>
<dbReference type="PANTHER" id="PTHR31569:SF4">
    <property type="entry name" value="SWIM-TYPE DOMAIN-CONTAINING PROTEIN"/>
    <property type="match status" value="1"/>
</dbReference>